<dbReference type="CDD" id="cd13278">
    <property type="entry name" value="PH_Bud4"/>
    <property type="match status" value="1"/>
</dbReference>
<feature type="region of interest" description="Disordered" evidence="3">
    <location>
        <begin position="22"/>
        <end position="42"/>
    </location>
</feature>
<reference evidence="5" key="1">
    <citation type="journal article" date="2021" name="Open Biol.">
        <title>Shared evolutionary footprints suggest mitochondrial oxidative damage underlies multiple complex I losses in fungi.</title>
        <authorList>
            <person name="Schikora-Tamarit M.A."/>
            <person name="Marcet-Houben M."/>
            <person name="Nosek J."/>
            <person name="Gabaldon T."/>
        </authorList>
    </citation>
    <scope>NUCLEOTIDE SEQUENCE</scope>
    <source>
        <strain evidence="5">NCAIM Y.01608</strain>
    </source>
</reference>
<comment type="caution">
    <text evidence="5">The sequence shown here is derived from an EMBL/GenBank/DDBJ whole genome shotgun (WGS) entry which is preliminary data.</text>
</comment>
<feature type="compositionally biased region" description="Low complexity" evidence="3">
    <location>
        <begin position="123"/>
        <end position="133"/>
    </location>
</feature>
<dbReference type="Proteomes" id="UP000788993">
    <property type="component" value="Unassembled WGS sequence"/>
</dbReference>
<feature type="compositionally biased region" description="Basic and acidic residues" evidence="3">
    <location>
        <begin position="134"/>
        <end position="146"/>
    </location>
</feature>
<dbReference type="EMBL" id="JAEUBD010001571">
    <property type="protein sequence ID" value="KAH3658717.1"/>
    <property type="molecule type" value="Genomic_DNA"/>
</dbReference>
<evidence type="ECO:0000256" key="1">
    <source>
        <dbReference type="ARBA" id="ARBA00022618"/>
    </source>
</evidence>
<dbReference type="GO" id="GO:0000142">
    <property type="term" value="C:cellular bud neck contractile ring"/>
    <property type="evidence" value="ECO:0007669"/>
    <property type="project" value="TreeGrafter"/>
</dbReference>
<accession>A0A9P8NSN5</accession>
<dbReference type="GO" id="GO:0007120">
    <property type="term" value="P:axial cellular bud site selection"/>
    <property type="evidence" value="ECO:0007669"/>
    <property type="project" value="TreeGrafter"/>
</dbReference>
<sequence length="919" mass="102391">MTSTDDIFKLANQSVDELLREISSQAPQNPSLSSSPTTEPLQIEDVNIDNNNNINTSAKETPVFNGPRVLEQSPIKKSVLAFEPKIGPDELFDRPLPALKPSESDYSVKSMPNLPSAAANLWDSPSARSSASADSERTIAVDEKRPGSPQKNLRQQLQNAPPEQPTLSRANSAGSLSIQKTRPTPHNNARHVSVQSTASLSENDFVSAEEGSSSDRGSEPDSDATVDIVDQTADDTMKTHDSEHGPKKALFMDDLYESFEGPEIAQPQKRVSSAESAEPEDILAIWSTQQDFQKVHKTQPSFQSVCDPKKYVVSKDHFKEIKIGSPLLARDDNEADDEEEEQKEEQKTGDQASSHASFAAPEVSLERTFRNPLDSIQDTETSKMSLDSIDLSDLLQDGEDSFLREIEAWEPETRVQPAITPAANAETLSNVWRRGTLSRKPVSAKIDNESVQIPRMSANEVEQLMILKKMTSNEFQVKEANSKLTLESNGPHLEQRVQVSDARSEVTEDKASAIVPDLSIATGQTAPKYGDLERAAPLSTLSDEQMNSRISSIQSAAKRVSSALSSSTIVDEPAPLVLGEQGRFFLRVMAVRELNLPELGGRNAQFQLVLDNSIHRLTTDYFPIESAQFVPVNKEFELVVGASLEIVLTLKLRYDKPKDQLVEVVEKRKAKPKNALAKLLGFKDIVTSTRYVTWPAEKDPLAHTLAPDGSFAKLKISFDNFKEHVTCESKIFKLDGLNEWQTVGGKCAAPHKVCAVDFNMLFVPRTSEHETLPTSIKSAYEQVEQVRSTLATRHEGYMYQEGGDIEAWTRRFFKLDGYHLSAHHETTKKLRARINLRRVVDVEYVGKTATETQSGRRVYSDRLLLNDAFRLRFANGETIYFGCDSKREKTEWVSLLEAVVARNSFRRQPWVKQMLAKCT</sequence>
<evidence type="ECO:0000256" key="3">
    <source>
        <dbReference type="SAM" id="MobiDB-lite"/>
    </source>
</evidence>
<dbReference type="Pfam" id="PF00169">
    <property type="entry name" value="PH"/>
    <property type="match status" value="1"/>
</dbReference>
<dbReference type="InterPro" id="IPR011993">
    <property type="entry name" value="PH-like_dom_sf"/>
</dbReference>
<evidence type="ECO:0000313" key="6">
    <source>
        <dbReference type="Proteomes" id="UP000788993"/>
    </source>
</evidence>
<dbReference type="AlphaFoldDB" id="A0A9P8NSN5"/>
<feature type="compositionally biased region" description="Polar residues" evidence="3">
    <location>
        <begin position="193"/>
        <end position="215"/>
    </location>
</feature>
<dbReference type="GO" id="GO:0005525">
    <property type="term" value="F:GTP binding"/>
    <property type="evidence" value="ECO:0007669"/>
    <property type="project" value="TreeGrafter"/>
</dbReference>
<name>A0A9P8NSN5_9ASCO</name>
<proteinExistence type="predicted"/>
<feature type="compositionally biased region" description="Polar residues" evidence="3">
    <location>
        <begin position="149"/>
        <end position="187"/>
    </location>
</feature>
<dbReference type="Gene3D" id="2.30.29.30">
    <property type="entry name" value="Pleckstrin-homology domain (PH domain)/Phosphotyrosine-binding domain (PTB)"/>
    <property type="match status" value="1"/>
</dbReference>
<keyword evidence="6" id="KW-1185">Reference proteome</keyword>
<dbReference type="InterPro" id="IPR052007">
    <property type="entry name" value="Bud4"/>
</dbReference>
<dbReference type="SUPFAM" id="SSF50729">
    <property type="entry name" value="PH domain-like"/>
    <property type="match status" value="1"/>
</dbReference>
<feature type="domain" description="PH" evidence="4">
    <location>
        <begin position="791"/>
        <end position="901"/>
    </location>
</feature>
<evidence type="ECO:0000259" key="4">
    <source>
        <dbReference type="PROSITE" id="PS50003"/>
    </source>
</evidence>
<feature type="region of interest" description="Disordered" evidence="3">
    <location>
        <begin position="324"/>
        <end position="381"/>
    </location>
</feature>
<feature type="compositionally biased region" description="Acidic residues" evidence="3">
    <location>
        <begin position="333"/>
        <end position="343"/>
    </location>
</feature>
<dbReference type="InterPro" id="IPR001849">
    <property type="entry name" value="PH_domain"/>
</dbReference>
<feature type="compositionally biased region" description="Basic and acidic residues" evidence="3">
    <location>
        <begin position="235"/>
        <end position="246"/>
    </location>
</feature>
<dbReference type="PANTHER" id="PTHR36100:SF1">
    <property type="entry name" value="BUD SITE SELECTION PROTEIN 4"/>
    <property type="match status" value="1"/>
</dbReference>
<reference evidence="5" key="2">
    <citation type="submission" date="2021-01" db="EMBL/GenBank/DDBJ databases">
        <authorList>
            <person name="Schikora-Tamarit M.A."/>
        </authorList>
    </citation>
    <scope>NUCLEOTIDE SEQUENCE</scope>
    <source>
        <strain evidence="5">NCAIM Y.01608</strain>
    </source>
</reference>
<keyword evidence="1" id="KW-0132">Cell division</keyword>
<keyword evidence="2" id="KW-0131">Cell cycle</keyword>
<protein>
    <recommendedName>
        <fullName evidence="4">PH domain-containing protein</fullName>
    </recommendedName>
</protein>
<evidence type="ECO:0000256" key="2">
    <source>
        <dbReference type="ARBA" id="ARBA00023306"/>
    </source>
</evidence>
<dbReference type="SMART" id="SM00233">
    <property type="entry name" value="PH"/>
    <property type="match status" value="1"/>
</dbReference>
<evidence type="ECO:0000313" key="5">
    <source>
        <dbReference type="EMBL" id="KAH3658717.1"/>
    </source>
</evidence>
<feature type="compositionally biased region" description="Low complexity" evidence="3">
    <location>
        <begin position="30"/>
        <end position="41"/>
    </location>
</feature>
<feature type="region of interest" description="Disordered" evidence="3">
    <location>
        <begin position="86"/>
        <end position="247"/>
    </location>
</feature>
<dbReference type="PANTHER" id="PTHR36100">
    <property type="entry name" value="BUD SITE SELECTION PROTEIN 4"/>
    <property type="match status" value="1"/>
</dbReference>
<dbReference type="GO" id="GO:0097271">
    <property type="term" value="P:protein localization to bud neck"/>
    <property type="evidence" value="ECO:0007669"/>
    <property type="project" value="TreeGrafter"/>
</dbReference>
<organism evidence="5 6">
    <name type="scientific">Ogataea polymorpha</name>
    <dbReference type="NCBI Taxonomy" id="460523"/>
    <lineage>
        <taxon>Eukaryota</taxon>
        <taxon>Fungi</taxon>
        <taxon>Dikarya</taxon>
        <taxon>Ascomycota</taxon>
        <taxon>Saccharomycotina</taxon>
        <taxon>Pichiomycetes</taxon>
        <taxon>Pichiales</taxon>
        <taxon>Pichiaceae</taxon>
        <taxon>Ogataea</taxon>
    </lineage>
</organism>
<dbReference type="PROSITE" id="PS50003">
    <property type="entry name" value="PH_DOMAIN"/>
    <property type="match status" value="1"/>
</dbReference>
<gene>
    <name evidence="5" type="ORF">OGATHE_006441</name>
</gene>